<evidence type="ECO:0000256" key="1">
    <source>
        <dbReference type="SAM" id="MobiDB-lite"/>
    </source>
</evidence>
<dbReference type="EMBL" id="CAMXCT010001682">
    <property type="protein sequence ID" value="CAI3992204.1"/>
    <property type="molecule type" value="Genomic_DNA"/>
</dbReference>
<name>A0A9P1CHQ7_9DINO</name>
<feature type="region of interest" description="Disordered" evidence="1">
    <location>
        <begin position="1"/>
        <end position="52"/>
    </location>
</feature>
<evidence type="ECO:0000313" key="2">
    <source>
        <dbReference type="EMBL" id="CAI3992204.1"/>
    </source>
</evidence>
<dbReference type="Proteomes" id="UP001152797">
    <property type="component" value="Unassembled WGS sequence"/>
</dbReference>
<dbReference type="EMBL" id="CAMXCT020001682">
    <property type="protein sequence ID" value="CAL1145579.1"/>
    <property type="molecule type" value="Genomic_DNA"/>
</dbReference>
<feature type="region of interest" description="Disordered" evidence="1">
    <location>
        <begin position="91"/>
        <end position="112"/>
    </location>
</feature>
<gene>
    <name evidence="2" type="ORF">C1SCF055_LOCUS19049</name>
</gene>
<reference evidence="2" key="1">
    <citation type="submission" date="2022-10" db="EMBL/GenBank/DDBJ databases">
        <authorList>
            <person name="Chen Y."/>
            <person name="Dougan E. K."/>
            <person name="Chan C."/>
            <person name="Rhodes N."/>
            <person name="Thang M."/>
        </authorList>
    </citation>
    <scope>NUCLEOTIDE SEQUENCE</scope>
</reference>
<feature type="compositionally biased region" description="Polar residues" evidence="1">
    <location>
        <begin position="248"/>
        <end position="258"/>
    </location>
</feature>
<organism evidence="2">
    <name type="scientific">Cladocopium goreaui</name>
    <dbReference type="NCBI Taxonomy" id="2562237"/>
    <lineage>
        <taxon>Eukaryota</taxon>
        <taxon>Sar</taxon>
        <taxon>Alveolata</taxon>
        <taxon>Dinophyceae</taxon>
        <taxon>Suessiales</taxon>
        <taxon>Symbiodiniaceae</taxon>
        <taxon>Cladocopium</taxon>
    </lineage>
</organism>
<comment type="caution">
    <text evidence="2">The sequence shown here is derived from an EMBL/GenBank/DDBJ whole genome shotgun (WGS) entry which is preliminary data.</text>
</comment>
<evidence type="ECO:0000313" key="4">
    <source>
        <dbReference type="Proteomes" id="UP001152797"/>
    </source>
</evidence>
<dbReference type="OrthoDB" id="434550at2759"/>
<feature type="compositionally biased region" description="Polar residues" evidence="1">
    <location>
        <begin position="1"/>
        <end position="19"/>
    </location>
</feature>
<feature type="region of interest" description="Disordered" evidence="1">
    <location>
        <begin position="196"/>
        <end position="287"/>
    </location>
</feature>
<feature type="compositionally biased region" description="Basic and acidic residues" evidence="1">
    <location>
        <begin position="196"/>
        <end position="205"/>
    </location>
</feature>
<reference evidence="3 4" key="2">
    <citation type="submission" date="2024-05" db="EMBL/GenBank/DDBJ databases">
        <authorList>
            <person name="Chen Y."/>
            <person name="Shah S."/>
            <person name="Dougan E. K."/>
            <person name="Thang M."/>
            <person name="Chan C."/>
        </authorList>
    </citation>
    <scope>NUCLEOTIDE SEQUENCE [LARGE SCALE GENOMIC DNA]</scope>
</reference>
<accession>A0A9P1CHQ7</accession>
<dbReference type="AlphaFoldDB" id="A0A9P1CHQ7"/>
<evidence type="ECO:0000313" key="3">
    <source>
        <dbReference type="EMBL" id="CAL4779516.1"/>
    </source>
</evidence>
<keyword evidence="4" id="KW-1185">Reference proteome</keyword>
<proteinExistence type="predicted"/>
<sequence>MISLKSSFGTSQIGWSSSPVRDVSRSKSPPSLQASPNASPAGPAGPAGRRPLMLELRCQELQSRLERALVQAEASRQRTLELELQLQCERGDSRAQEAPAGTSPPVAQPRPTELELHRKTAQMEVEMNAARAQAHAAKMAEESALEALSDSERRCRDGLRRMDAMLADTKELTRELAKHKYLAQGMDSVVRRHEARMLRSPESRRGSTSTPASRRTDFGRFTSPRMIREPLARIPTIPRVPGLDSGSGLATSFLSDPGTSRFGRSPSPLRRVEIEPVRQSPASQWRS</sequence>
<protein>
    <submittedName>
        <fullName evidence="3">C2H2-type domain-containing protein</fullName>
    </submittedName>
</protein>
<feature type="compositionally biased region" description="Low complexity" evidence="1">
    <location>
        <begin position="34"/>
        <end position="51"/>
    </location>
</feature>
<dbReference type="EMBL" id="CAMXCT030001682">
    <property type="protein sequence ID" value="CAL4779516.1"/>
    <property type="molecule type" value="Genomic_DNA"/>
</dbReference>